<dbReference type="EMBL" id="LAZR01008349">
    <property type="protein sequence ID" value="KKM79333.1"/>
    <property type="molecule type" value="Genomic_DNA"/>
</dbReference>
<accession>A0A0F9KBM6</accession>
<reference evidence="1" key="1">
    <citation type="journal article" date="2015" name="Nature">
        <title>Complex archaea that bridge the gap between prokaryotes and eukaryotes.</title>
        <authorList>
            <person name="Spang A."/>
            <person name="Saw J.H."/>
            <person name="Jorgensen S.L."/>
            <person name="Zaremba-Niedzwiedzka K."/>
            <person name="Martijn J."/>
            <person name="Lind A.E."/>
            <person name="van Eijk R."/>
            <person name="Schleper C."/>
            <person name="Guy L."/>
            <person name="Ettema T.J."/>
        </authorList>
    </citation>
    <scope>NUCLEOTIDE SEQUENCE</scope>
</reference>
<evidence type="ECO:0000313" key="1">
    <source>
        <dbReference type="EMBL" id="KKM79333.1"/>
    </source>
</evidence>
<dbReference type="AlphaFoldDB" id="A0A0F9KBM6"/>
<name>A0A0F9KBM6_9ZZZZ</name>
<sequence>MNTDESLCLATLARELREESEAIAAALEALEADGQPVHRRIINQAEWVASLTEAAMRVNATLFEGIPDETDRKAMLELDDSLRSQLKTLRKVLALPRRDG</sequence>
<proteinExistence type="predicted"/>
<gene>
    <name evidence="1" type="ORF">LCGC14_1351000</name>
</gene>
<comment type="caution">
    <text evidence="1">The sequence shown here is derived from an EMBL/GenBank/DDBJ whole genome shotgun (WGS) entry which is preliminary data.</text>
</comment>
<organism evidence="1">
    <name type="scientific">marine sediment metagenome</name>
    <dbReference type="NCBI Taxonomy" id="412755"/>
    <lineage>
        <taxon>unclassified sequences</taxon>
        <taxon>metagenomes</taxon>
        <taxon>ecological metagenomes</taxon>
    </lineage>
</organism>
<protein>
    <submittedName>
        <fullName evidence="1">Uncharacterized protein</fullName>
    </submittedName>
</protein>